<name>A0A1I6RQT1_9BACL</name>
<dbReference type="InterPro" id="IPR035952">
    <property type="entry name" value="Rhomboid-like_sf"/>
</dbReference>
<keyword evidence="10" id="KW-1185">Reference proteome</keyword>
<dbReference type="PANTHER" id="PTHR43731:SF14">
    <property type="entry name" value="PRESENILIN-ASSOCIATED RHOMBOID-LIKE PROTEIN, MITOCHONDRIAL"/>
    <property type="match status" value="1"/>
</dbReference>
<feature type="transmembrane region" description="Helical" evidence="7">
    <location>
        <begin position="12"/>
        <end position="35"/>
    </location>
</feature>
<dbReference type="GO" id="GO:0006508">
    <property type="term" value="P:proteolysis"/>
    <property type="evidence" value="ECO:0007669"/>
    <property type="project" value="UniProtKB-KW"/>
</dbReference>
<dbReference type="InterPro" id="IPR050925">
    <property type="entry name" value="Rhomboid_protease_S54"/>
</dbReference>
<dbReference type="Proteomes" id="UP000198660">
    <property type="component" value="Unassembled WGS sequence"/>
</dbReference>
<protein>
    <submittedName>
        <fullName evidence="9">Rhomboid protease GluP</fullName>
    </submittedName>
</protein>
<evidence type="ECO:0000256" key="2">
    <source>
        <dbReference type="ARBA" id="ARBA00009045"/>
    </source>
</evidence>
<evidence type="ECO:0000256" key="3">
    <source>
        <dbReference type="ARBA" id="ARBA00022692"/>
    </source>
</evidence>
<comment type="similarity">
    <text evidence="2">Belongs to the peptidase S54 family.</text>
</comment>
<evidence type="ECO:0000256" key="5">
    <source>
        <dbReference type="ARBA" id="ARBA00022989"/>
    </source>
</evidence>
<proteinExistence type="inferred from homology"/>
<dbReference type="PANTHER" id="PTHR43731">
    <property type="entry name" value="RHOMBOID PROTEASE"/>
    <property type="match status" value="1"/>
</dbReference>
<keyword evidence="6 7" id="KW-0472">Membrane</keyword>
<comment type="subcellular location">
    <subcellularLocation>
        <location evidence="1">Membrane</location>
        <topology evidence="1">Multi-pass membrane protein</topology>
    </subcellularLocation>
</comment>
<evidence type="ECO:0000259" key="8">
    <source>
        <dbReference type="Pfam" id="PF01694"/>
    </source>
</evidence>
<dbReference type="RefSeq" id="WP_091836665.1">
    <property type="nucleotide sequence ID" value="NZ_FPAA01000005.1"/>
</dbReference>
<feature type="domain" description="Peptidase S54 rhomboid" evidence="8">
    <location>
        <begin position="59"/>
        <end position="194"/>
    </location>
</feature>
<dbReference type="GO" id="GO:0004252">
    <property type="term" value="F:serine-type endopeptidase activity"/>
    <property type="evidence" value="ECO:0007669"/>
    <property type="project" value="InterPro"/>
</dbReference>
<evidence type="ECO:0000256" key="7">
    <source>
        <dbReference type="SAM" id="Phobius"/>
    </source>
</evidence>
<reference evidence="10" key="1">
    <citation type="submission" date="2016-10" db="EMBL/GenBank/DDBJ databases">
        <authorList>
            <person name="Varghese N."/>
            <person name="Submissions S."/>
        </authorList>
    </citation>
    <scope>NUCLEOTIDE SEQUENCE [LARGE SCALE GENOMIC DNA]</scope>
    <source>
        <strain evidence="10">DSM 45789</strain>
    </source>
</reference>
<feature type="transmembrane region" description="Helical" evidence="7">
    <location>
        <begin position="121"/>
        <end position="141"/>
    </location>
</feature>
<keyword evidence="9" id="KW-0645">Protease</keyword>
<accession>A0A1I6RQT1</accession>
<dbReference type="InterPro" id="IPR022764">
    <property type="entry name" value="Peptidase_S54_rhomboid_dom"/>
</dbReference>
<evidence type="ECO:0000256" key="6">
    <source>
        <dbReference type="ARBA" id="ARBA00023136"/>
    </source>
</evidence>
<evidence type="ECO:0000313" key="10">
    <source>
        <dbReference type="Proteomes" id="UP000198660"/>
    </source>
</evidence>
<dbReference type="EMBL" id="FPAA01000005">
    <property type="protein sequence ID" value="SFS67042.1"/>
    <property type="molecule type" value="Genomic_DNA"/>
</dbReference>
<gene>
    <name evidence="9" type="ORF">SAMN05444972_105301</name>
</gene>
<dbReference type="SUPFAM" id="SSF144091">
    <property type="entry name" value="Rhomboid-like"/>
    <property type="match status" value="1"/>
</dbReference>
<feature type="transmembrane region" description="Helical" evidence="7">
    <location>
        <begin position="153"/>
        <end position="170"/>
    </location>
</feature>
<evidence type="ECO:0000256" key="4">
    <source>
        <dbReference type="ARBA" id="ARBA00022801"/>
    </source>
</evidence>
<keyword evidence="3 7" id="KW-0812">Transmembrane</keyword>
<dbReference type="AlphaFoldDB" id="A0A1I6RQT1"/>
<dbReference type="Gene3D" id="1.20.1540.10">
    <property type="entry name" value="Rhomboid-like"/>
    <property type="match status" value="1"/>
</dbReference>
<feature type="transmembrane region" description="Helical" evidence="7">
    <location>
        <begin position="64"/>
        <end position="86"/>
    </location>
</feature>
<dbReference type="OrthoDB" id="9813074at2"/>
<dbReference type="GO" id="GO:0016020">
    <property type="term" value="C:membrane"/>
    <property type="evidence" value="ECO:0007669"/>
    <property type="project" value="UniProtKB-SubCell"/>
</dbReference>
<keyword evidence="5 7" id="KW-1133">Transmembrane helix</keyword>
<organism evidence="9 10">
    <name type="scientific">Marininema halotolerans</name>
    <dbReference type="NCBI Taxonomy" id="1155944"/>
    <lineage>
        <taxon>Bacteria</taxon>
        <taxon>Bacillati</taxon>
        <taxon>Bacillota</taxon>
        <taxon>Bacilli</taxon>
        <taxon>Bacillales</taxon>
        <taxon>Thermoactinomycetaceae</taxon>
        <taxon>Marininema</taxon>
    </lineage>
</organism>
<keyword evidence="4" id="KW-0378">Hydrolase</keyword>
<evidence type="ECO:0000313" key="9">
    <source>
        <dbReference type="EMBL" id="SFS67042.1"/>
    </source>
</evidence>
<evidence type="ECO:0000256" key="1">
    <source>
        <dbReference type="ARBA" id="ARBA00004141"/>
    </source>
</evidence>
<feature type="transmembrane region" description="Helical" evidence="7">
    <location>
        <begin position="98"/>
        <end position="115"/>
    </location>
</feature>
<dbReference type="Pfam" id="PF01694">
    <property type="entry name" value="Rhomboid"/>
    <property type="match status" value="1"/>
</dbReference>
<sequence length="207" mass="23085">MFNHTQLPLRRFRSYFPIVTCLLLIQLGIFLLMTFNGGSTNVNTLLRFGALEQAHLEQGEWWRLITPLFIHIGIAHLLFNSFALYLLGPQLEWLFGKWRFILLYMGTGFFANLASTTLNPIGIKAGASGAIYGLFGVYLYLILFRRGAMDQQAGKSILALVGINLVVSVISPSVDLVGHLGGLFAGMCLAGPLLRGKYEKQREYPDE</sequence>